<sequence>MKPKKIDWSVLKRYLPYLSAFKKEICGAIILGIASGGTSVYITYQIGQAVDQMLGKNEVDFSALYHILLLFASVVFITVISQLFIQRLSNKIAYFSAGQLRKDAFTHLNKLPLSYYDQTPHGNIVSRFTNDMDNIAIAAAAVFNQLFSGVAVVLIALVVMLRLSIVLTIVVLVATPIIFFVSWLVATYSQVNFARQQEIVGEISGFVTEMVGNQKIVKAFQQEDVNQQKFEAINQELNVRGQKAQFSSSLTNPMSRFVDHLAYLAVGFVGGLLVLNGSQLVTIGVISSFTIYASQFTKPFIELSGITTQIQTAIAGLNRTFEILDQKIETPDAPDAITLKNVKGAVRFSQVDFSYTKDQPLIHDFNFEAAPGETVAIVGKTGAGKSTLVNLLMRFYEVDHGKITLDGYDIRHLTRDSLRQSFGMVLQDTWLFDASLRENLTYGNPKAEDELIYEALKKTYMYDYVARLPQKLDTVIGTSGVKISDGQRQLLTIARTMISKPHLLILDEATSSVDTLTERKIQAAFLAMMKGKTSFVIAHRLATIQAADKILVMDHGQIVEQGTHESLLKNNGYYAELYHAQFEQS</sequence>
<feature type="domain" description="ABC transporter" evidence="8">
    <location>
        <begin position="346"/>
        <end position="580"/>
    </location>
</feature>
<dbReference type="EMBL" id="JAFLVT010000001">
    <property type="protein sequence ID" value="MBO0448171.1"/>
    <property type="molecule type" value="Genomic_DNA"/>
</dbReference>
<dbReference type="Gene3D" id="3.40.50.300">
    <property type="entry name" value="P-loop containing nucleotide triphosphate hydrolases"/>
    <property type="match status" value="1"/>
</dbReference>
<dbReference type="RefSeq" id="WP_206902367.1">
    <property type="nucleotide sequence ID" value="NZ_JAFLVT010000001.1"/>
</dbReference>
<feature type="transmembrane region" description="Helical" evidence="7">
    <location>
        <begin position="64"/>
        <end position="85"/>
    </location>
</feature>
<feature type="transmembrane region" description="Helical" evidence="7">
    <location>
        <begin position="261"/>
        <end position="286"/>
    </location>
</feature>
<dbReference type="PANTHER" id="PTHR43394">
    <property type="entry name" value="ATP-DEPENDENT PERMEASE MDL1, MITOCHONDRIAL"/>
    <property type="match status" value="1"/>
</dbReference>
<comment type="caution">
    <text evidence="10">The sequence shown here is derived from an EMBL/GenBank/DDBJ whole genome shotgun (WGS) entry which is preliminary data.</text>
</comment>
<protein>
    <submittedName>
        <fullName evidence="10">ABC transporter ATP-binding protein</fullName>
    </submittedName>
</protein>
<dbReference type="PROSITE" id="PS50893">
    <property type="entry name" value="ABC_TRANSPORTER_2"/>
    <property type="match status" value="1"/>
</dbReference>
<evidence type="ECO:0000256" key="5">
    <source>
        <dbReference type="ARBA" id="ARBA00022989"/>
    </source>
</evidence>
<dbReference type="SUPFAM" id="SSF90123">
    <property type="entry name" value="ABC transporter transmembrane region"/>
    <property type="match status" value="1"/>
</dbReference>
<dbReference type="InterPro" id="IPR027417">
    <property type="entry name" value="P-loop_NTPase"/>
</dbReference>
<evidence type="ECO:0000259" key="9">
    <source>
        <dbReference type="PROSITE" id="PS50929"/>
    </source>
</evidence>
<keyword evidence="4 10" id="KW-0067">ATP-binding</keyword>
<evidence type="ECO:0000256" key="7">
    <source>
        <dbReference type="SAM" id="Phobius"/>
    </source>
</evidence>
<evidence type="ECO:0000256" key="2">
    <source>
        <dbReference type="ARBA" id="ARBA00022692"/>
    </source>
</evidence>
<keyword evidence="5 7" id="KW-1133">Transmembrane helix</keyword>
<organism evidence="10 11">
    <name type="scientific">Candidatus Enterococcus myersii</name>
    <dbReference type="NCBI Taxonomy" id="2815322"/>
    <lineage>
        <taxon>Bacteria</taxon>
        <taxon>Bacillati</taxon>
        <taxon>Bacillota</taxon>
        <taxon>Bacilli</taxon>
        <taxon>Lactobacillales</taxon>
        <taxon>Enterococcaceae</taxon>
        <taxon>Enterococcus</taxon>
    </lineage>
</organism>
<accession>A0ABS3H423</accession>
<reference evidence="10 11" key="1">
    <citation type="submission" date="2021-03" db="EMBL/GenBank/DDBJ databases">
        <title>Enterococcal diversity collection.</title>
        <authorList>
            <person name="Gilmore M.S."/>
            <person name="Schwartzman J."/>
            <person name="Van Tyne D."/>
            <person name="Martin M."/>
            <person name="Earl A.M."/>
            <person name="Manson A.L."/>
            <person name="Straub T."/>
            <person name="Salamzade R."/>
            <person name="Saavedra J."/>
            <person name="Lebreton F."/>
            <person name="Prichula J."/>
            <person name="Schaufler K."/>
            <person name="Gaca A."/>
            <person name="Sgardioli B."/>
            <person name="Wagenaar J."/>
            <person name="Strong T."/>
        </authorList>
    </citation>
    <scope>NUCLEOTIDE SEQUENCE [LARGE SCALE GENOMIC DNA]</scope>
    <source>
        <strain evidence="10 11">MJM12</strain>
    </source>
</reference>
<feature type="domain" description="ABC transmembrane type-1" evidence="9">
    <location>
        <begin position="27"/>
        <end position="312"/>
    </location>
</feature>
<evidence type="ECO:0000313" key="10">
    <source>
        <dbReference type="EMBL" id="MBO0448171.1"/>
    </source>
</evidence>
<proteinExistence type="predicted"/>
<dbReference type="PROSITE" id="PS50929">
    <property type="entry name" value="ABC_TM1F"/>
    <property type="match status" value="1"/>
</dbReference>
<evidence type="ECO:0000256" key="3">
    <source>
        <dbReference type="ARBA" id="ARBA00022741"/>
    </source>
</evidence>
<dbReference type="Gene3D" id="1.20.1560.10">
    <property type="entry name" value="ABC transporter type 1, transmembrane domain"/>
    <property type="match status" value="1"/>
</dbReference>
<dbReference type="InterPro" id="IPR011527">
    <property type="entry name" value="ABC1_TM_dom"/>
</dbReference>
<keyword evidence="3" id="KW-0547">Nucleotide-binding</keyword>
<dbReference type="InterPro" id="IPR003593">
    <property type="entry name" value="AAA+_ATPase"/>
</dbReference>
<dbReference type="CDD" id="cd18547">
    <property type="entry name" value="ABC_6TM_Tm288_like"/>
    <property type="match status" value="1"/>
</dbReference>
<feature type="transmembrane region" description="Helical" evidence="7">
    <location>
        <begin position="135"/>
        <end position="159"/>
    </location>
</feature>
<dbReference type="PANTHER" id="PTHR43394:SF1">
    <property type="entry name" value="ATP-BINDING CASSETTE SUB-FAMILY B MEMBER 10, MITOCHONDRIAL"/>
    <property type="match status" value="1"/>
</dbReference>
<evidence type="ECO:0000256" key="6">
    <source>
        <dbReference type="ARBA" id="ARBA00023136"/>
    </source>
</evidence>
<feature type="transmembrane region" description="Helical" evidence="7">
    <location>
        <begin position="21"/>
        <end position="44"/>
    </location>
</feature>
<keyword evidence="6 7" id="KW-0472">Membrane</keyword>
<evidence type="ECO:0000256" key="1">
    <source>
        <dbReference type="ARBA" id="ARBA00004651"/>
    </source>
</evidence>
<gene>
    <name evidence="10" type="ORF">JZO76_01340</name>
</gene>
<dbReference type="InterPro" id="IPR039421">
    <property type="entry name" value="Type_1_exporter"/>
</dbReference>
<evidence type="ECO:0000256" key="4">
    <source>
        <dbReference type="ARBA" id="ARBA00022840"/>
    </source>
</evidence>
<dbReference type="Pfam" id="PF00005">
    <property type="entry name" value="ABC_tran"/>
    <property type="match status" value="1"/>
</dbReference>
<feature type="transmembrane region" description="Helical" evidence="7">
    <location>
        <begin position="165"/>
        <end position="186"/>
    </location>
</feature>
<keyword evidence="2 7" id="KW-0812">Transmembrane</keyword>
<evidence type="ECO:0000259" key="8">
    <source>
        <dbReference type="PROSITE" id="PS50893"/>
    </source>
</evidence>
<comment type="subcellular location">
    <subcellularLocation>
        <location evidence="1">Cell membrane</location>
        <topology evidence="1">Multi-pass membrane protein</topology>
    </subcellularLocation>
</comment>
<dbReference type="Pfam" id="PF00664">
    <property type="entry name" value="ABC_membrane"/>
    <property type="match status" value="1"/>
</dbReference>
<evidence type="ECO:0000313" key="11">
    <source>
        <dbReference type="Proteomes" id="UP000664256"/>
    </source>
</evidence>
<dbReference type="Proteomes" id="UP000664256">
    <property type="component" value="Unassembled WGS sequence"/>
</dbReference>
<dbReference type="InterPro" id="IPR036640">
    <property type="entry name" value="ABC1_TM_sf"/>
</dbReference>
<keyword evidence="11" id="KW-1185">Reference proteome</keyword>
<dbReference type="SMART" id="SM00382">
    <property type="entry name" value="AAA"/>
    <property type="match status" value="1"/>
</dbReference>
<dbReference type="SUPFAM" id="SSF52540">
    <property type="entry name" value="P-loop containing nucleoside triphosphate hydrolases"/>
    <property type="match status" value="1"/>
</dbReference>
<name>A0ABS3H423_9ENTE</name>
<dbReference type="InterPro" id="IPR003439">
    <property type="entry name" value="ABC_transporter-like_ATP-bd"/>
</dbReference>
<dbReference type="GO" id="GO:0005524">
    <property type="term" value="F:ATP binding"/>
    <property type="evidence" value="ECO:0007669"/>
    <property type="project" value="UniProtKB-KW"/>
</dbReference>